<dbReference type="PANTHER" id="PTHR38137:SF1">
    <property type="entry name" value="PRC-BARREL DOMAIN-CONTAINING PROTEIN"/>
    <property type="match status" value="1"/>
</dbReference>
<protein>
    <submittedName>
        <fullName evidence="2">PRC-barrel domain-containing protein</fullName>
    </submittedName>
</protein>
<dbReference type="Proteomes" id="UP001596417">
    <property type="component" value="Unassembled WGS sequence"/>
</dbReference>
<keyword evidence="3" id="KW-1185">Reference proteome</keyword>
<evidence type="ECO:0000313" key="2">
    <source>
        <dbReference type="EMBL" id="MFC7191796.1"/>
    </source>
</evidence>
<evidence type="ECO:0000313" key="3">
    <source>
        <dbReference type="Proteomes" id="UP001596417"/>
    </source>
</evidence>
<dbReference type="AlphaFoldDB" id="A0ABD5YR89"/>
<comment type="caution">
    <text evidence="2">The sequence shown here is derived from an EMBL/GenBank/DDBJ whole genome shotgun (WGS) entry which is preliminary data.</text>
</comment>
<dbReference type="InterPro" id="IPR027275">
    <property type="entry name" value="PRC-brl_dom"/>
</dbReference>
<dbReference type="SUPFAM" id="SSF50346">
    <property type="entry name" value="PRC-barrel domain"/>
    <property type="match status" value="1"/>
</dbReference>
<dbReference type="Gene3D" id="2.30.30.240">
    <property type="entry name" value="PRC-barrel domain"/>
    <property type="match status" value="1"/>
</dbReference>
<dbReference type="InterPro" id="IPR011033">
    <property type="entry name" value="PRC_barrel-like_sf"/>
</dbReference>
<feature type="domain" description="PRC-barrel" evidence="1">
    <location>
        <begin position="9"/>
        <end position="85"/>
    </location>
</feature>
<gene>
    <name evidence="2" type="ORF">ACFQL7_19750</name>
</gene>
<dbReference type="Pfam" id="PF05239">
    <property type="entry name" value="PRC"/>
    <property type="match status" value="1"/>
</dbReference>
<sequence length="99" mass="11084">MESEPKSREITALIDHDVYSASGTFIGQVEDLKLDLDTEAVTGLALGNINEELFRDYVADRRGIIVPYRWVRSVGDIVIVNDTIDRLKESDDGNNDTVE</sequence>
<dbReference type="PANTHER" id="PTHR38137">
    <property type="entry name" value="PRC-BARREL DOMAIN PROTEIN"/>
    <property type="match status" value="1"/>
</dbReference>
<dbReference type="EMBL" id="JBHTAX010000001">
    <property type="protein sequence ID" value="MFC7191796.1"/>
    <property type="molecule type" value="Genomic_DNA"/>
</dbReference>
<evidence type="ECO:0000259" key="1">
    <source>
        <dbReference type="Pfam" id="PF05239"/>
    </source>
</evidence>
<dbReference type="GeneID" id="76201577"/>
<name>A0ABD5YR89_9EURY</name>
<proteinExistence type="predicted"/>
<reference evidence="2 3" key="1">
    <citation type="journal article" date="2019" name="Int. J. Syst. Evol. Microbiol.">
        <title>The Global Catalogue of Microorganisms (GCM) 10K type strain sequencing project: providing services to taxonomists for standard genome sequencing and annotation.</title>
        <authorList>
            <consortium name="The Broad Institute Genomics Platform"/>
            <consortium name="The Broad Institute Genome Sequencing Center for Infectious Disease"/>
            <person name="Wu L."/>
            <person name="Ma J."/>
        </authorList>
    </citation>
    <scope>NUCLEOTIDE SEQUENCE [LARGE SCALE GENOMIC DNA]</scope>
    <source>
        <strain evidence="2 3">RDMS1</strain>
    </source>
</reference>
<dbReference type="RefSeq" id="WP_248903658.1">
    <property type="nucleotide sequence ID" value="NZ_CP109979.1"/>
</dbReference>
<organism evidence="2 3">
    <name type="scientific">Halocatena marina</name>
    <dbReference type="NCBI Taxonomy" id="2934937"/>
    <lineage>
        <taxon>Archaea</taxon>
        <taxon>Methanobacteriati</taxon>
        <taxon>Methanobacteriota</taxon>
        <taxon>Stenosarchaea group</taxon>
        <taxon>Halobacteria</taxon>
        <taxon>Halobacteriales</taxon>
        <taxon>Natronomonadaceae</taxon>
        <taxon>Halocatena</taxon>
    </lineage>
</organism>
<accession>A0ABD5YR89</accession>